<organism evidence="1 2">
    <name type="scientific">Candidatus Uhrbacteria bacterium GW2011_GWA2_52_8d</name>
    <dbReference type="NCBI Taxonomy" id="1618979"/>
    <lineage>
        <taxon>Bacteria</taxon>
        <taxon>Candidatus Uhriibacteriota</taxon>
    </lineage>
</organism>
<gene>
    <name evidence="1" type="ORF">UY76_C0008G0007</name>
</gene>
<dbReference type="AlphaFoldDB" id="A0A0G2AKL3"/>
<evidence type="ECO:0000313" key="2">
    <source>
        <dbReference type="Proteomes" id="UP000034054"/>
    </source>
</evidence>
<comment type="caution">
    <text evidence="1">The sequence shown here is derived from an EMBL/GenBank/DDBJ whole genome shotgun (WGS) entry which is preliminary data.</text>
</comment>
<dbReference type="Proteomes" id="UP000034054">
    <property type="component" value="Unassembled WGS sequence"/>
</dbReference>
<evidence type="ECO:0000313" key="1">
    <source>
        <dbReference type="EMBL" id="KKW33134.1"/>
    </source>
</evidence>
<accession>A0A0G2AKL3</accession>
<dbReference type="EMBL" id="LCRH01000008">
    <property type="protein sequence ID" value="KKW33134.1"/>
    <property type="molecule type" value="Genomic_DNA"/>
</dbReference>
<reference evidence="1 2" key="1">
    <citation type="journal article" date="2015" name="Nature">
        <title>rRNA introns, odd ribosomes, and small enigmatic genomes across a large radiation of phyla.</title>
        <authorList>
            <person name="Brown C.T."/>
            <person name="Hug L.A."/>
            <person name="Thomas B.C."/>
            <person name="Sharon I."/>
            <person name="Castelle C.J."/>
            <person name="Singh A."/>
            <person name="Wilkins M.J."/>
            <person name="Williams K.H."/>
            <person name="Banfield J.F."/>
        </authorList>
    </citation>
    <scope>NUCLEOTIDE SEQUENCE [LARGE SCALE GENOMIC DNA]</scope>
</reference>
<proteinExistence type="predicted"/>
<protein>
    <submittedName>
        <fullName evidence="1">Uncharacterized protein</fullName>
    </submittedName>
</protein>
<name>A0A0G2AKL3_9BACT</name>
<sequence>MASTKKKGTTPSAAEELFHLGLGLASLAKDQLETISSALMKEGKLLAKDRKRFKKDLETKGQLLYQQMLREMEKTNRTVLKKMNIPSRKEFEALKRQVAGKRPTKR</sequence>